<dbReference type="Proteomes" id="UP000265566">
    <property type="component" value="Chromosome 4"/>
</dbReference>
<sequence>MEFARADQTYYLLPTGRLTPMKVVNVPGGTTRGIGRCCFACFRLNNIAATIELED</sequence>
<comment type="caution">
    <text evidence="1">The sequence shown here is derived from an EMBL/GenBank/DDBJ whole genome shotgun (WGS) entry which is preliminary data.</text>
</comment>
<dbReference type="Gramene" id="rna25976">
    <property type="protein sequence ID" value="RHN63292.1"/>
    <property type="gene ID" value="gene25976"/>
</dbReference>
<organism evidence="1">
    <name type="scientific">Medicago truncatula</name>
    <name type="common">Barrel medic</name>
    <name type="synonym">Medicago tribuloides</name>
    <dbReference type="NCBI Taxonomy" id="3880"/>
    <lineage>
        <taxon>Eukaryota</taxon>
        <taxon>Viridiplantae</taxon>
        <taxon>Streptophyta</taxon>
        <taxon>Embryophyta</taxon>
        <taxon>Tracheophyta</taxon>
        <taxon>Spermatophyta</taxon>
        <taxon>Magnoliopsida</taxon>
        <taxon>eudicotyledons</taxon>
        <taxon>Gunneridae</taxon>
        <taxon>Pentapetalae</taxon>
        <taxon>rosids</taxon>
        <taxon>fabids</taxon>
        <taxon>Fabales</taxon>
        <taxon>Fabaceae</taxon>
        <taxon>Papilionoideae</taxon>
        <taxon>50 kb inversion clade</taxon>
        <taxon>NPAAA clade</taxon>
        <taxon>Hologalegina</taxon>
        <taxon>IRL clade</taxon>
        <taxon>Trifolieae</taxon>
        <taxon>Medicago</taxon>
    </lineage>
</organism>
<dbReference type="AlphaFoldDB" id="A0A396ICK5"/>
<gene>
    <name evidence="1" type="ORF">MtrunA17_Chr4g0056731</name>
</gene>
<evidence type="ECO:0000313" key="1">
    <source>
        <dbReference type="EMBL" id="RHN63292.1"/>
    </source>
</evidence>
<reference evidence="1" key="1">
    <citation type="journal article" date="2018" name="Nat. Plants">
        <title>Whole-genome landscape of Medicago truncatula symbiotic genes.</title>
        <authorList>
            <person name="Pecrix Y."/>
            <person name="Gamas P."/>
            <person name="Carrere S."/>
        </authorList>
    </citation>
    <scope>NUCLEOTIDE SEQUENCE</scope>
    <source>
        <tissue evidence="1">Leaves</tissue>
    </source>
</reference>
<dbReference type="EMBL" id="PSQE01000004">
    <property type="protein sequence ID" value="RHN63292.1"/>
    <property type="molecule type" value="Genomic_DNA"/>
</dbReference>
<proteinExistence type="predicted"/>
<protein>
    <submittedName>
        <fullName evidence="1">Uncharacterized protein</fullName>
    </submittedName>
</protein>
<name>A0A396ICK5_MEDTR</name>
<accession>A0A396ICK5</accession>